<dbReference type="Proteomes" id="UP000311382">
    <property type="component" value="Unassembled WGS sequence"/>
</dbReference>
<reference evidence="2 3" key="1">
    <citation type="submission" date="2019-03" db="EMBL/GenBank/DDBJ databases">
        <title>Rhodosporidium diobovatum UCD-FST 08-225 genome sequencing, assembly, and annotation.</title>
        <authorList>
            <person name="Fakankun I.U."/>
            <person name="Fristensky B."/>
            <person name="Levin D.B."/>
        </authorList>
    </citation>
    <scope>NUCLEOTIDE SEQUENCE [LARGE SCALE GENOMIC DNA]</scope>
    <source>
        <strain evidence="2 3">UCD-FST 08-225</strain>
    </source>
</reference>
<proteinExistence type="predicted"/>
<feature type="compositionally biased region" description="Basic and acidic residues" evidence="1">
    <location>
        <begin position="1"/>
        <end position="19"/>
    </location>
</feature>
<feature type="region of interest" description="Disordered" evidence="1">
    <location>
        <begin position="1"/>
        <end position="122"/>
    </location>
</feature>
<sequence length="406" mass="44019">MVSTRSHDTEVETGDKRPAAEAVPSTSHSSKRHKVDKVVKQPKDEDEGENDAAPAQEGKEEAVEQQSDEATKGESAGGDDSKSGAAAGKKPDGMVEEKRDEEPQGDVVEHKAGQGETLSHLPKVDADRKHGIIEKGFCYFVFRPKVEVEHPESLDDVSKFHLILSPEGEKLHRLIVIGKKALPDAGESTRPIWGQVSSVADDLKQFKEGLGAYTYETKTLGTRHQPGARVAAAGAYVLHTTEHPPEHSSNASAVYHTHFAYEIAVPHEMGEVQKGLHIEHEGVFTLQVKNPDSASNPIVGNQPESKHAQFPPELKHLFTTKFIPANPPSLLNYPGAELLLVPSKHSASQDIGESAEKELDQEEKALEKDIEKQENGGGAAGEARKVLKEMGMEGLAGAEALQGHWE</sequence>
<protein>
    <submittedName>
        <fullName evidence="2">Uncharacterized protein</fullName>
    </submittedName>
</protein>
<gene>
    <name evidence="2" type="ORF">DMC30DRAFT_47848</name>
</gene>
<accession>A0A5C5FQK6</accession>
<evidence type="ECO:0000313" key="3">
    <source>
        <dbReference type="Proteomes" id="UP000311382"/>
    </source>
</evidence>
<dbReference type="PANTHER" id="PTHR34776:SF1">
    <property type="entry name" value="F17F16.3 PROTEIN"/>
    <property type="match status" value="1"/>
</dbReference>
<dbReference type="OrthoDB" id="1028014at2759"/>
<dbReference type="AlphaFoldDB" id="A0A5C5FQK6"/>
<evidence type="ECO:0000313" key="2">
    <source>
        <dbReference type="EMBL" id="TNY18589.1"/>
    </source>
</evidence>
<evidence type="ECO:0000256" key="1">
    <source>
        <dbReference type="SAM" id="MobiDB-lite"/>
    </source>
</evidence>
<feature type="compositionally biased region" description="Basic and acidic residues" evidence="1">
    <location>
        <begin position="89"/>
        <end position="113"/>
    </location>
</feature>
<name>A0A5C5FQK6_9BASI</name>
<keyword evidence="3" id="KW-1185">Reference proteome</keyword>
<feature type="region of interest" description="Disordered" evidence="1">
    <location>
        <begin position="349"/>
        <end position="385"/>
    </location>
</feature>
<organism evidence="2 3">
    <name type="scientific">Rhodotorula diobovata</name>
    <dbReference type="NCBI Taxonomy" id="5288"/>
    <lineage>
        <taxon>Eukaryota</taxon>
        <taxon>Fungi</taxon>
        <taxon>Dikarya</taxon>
        <taxon>Basidiomycota</taxon>
        <taxon>Pucciniomycotina</taxon>
        <taxon>Microbotryomycetes</taxon>
        <taxon>Sporidiobolales</taxon>
        <taxon>Sporidiobolaceae</taxon>
        <taxon>Rhodotorula</taxon>
    </lineage>
</organism>
<dbReference type="STRING" id="5288.A0A5C5FQK6"/>
<dbReference type="PANTHER" id="PTHR34776">
    <property type="entry name" value="F17F16.3 PROTEIN"/>
    <property type="match status" value="1"/>
</dbReference>
<feature type="compositionally biased region" description="Basic and acidic residues" evidence="1">
    <location>
        <begin position="354"/>
        <end position="374"/>
    </location>
</feature>
<comment type="caution">
    <text evidence="2">The sequence shown here is derived from an EMBL/GenBank/DDBJ whole genome shotgun (WGS) entry which is preliminary data.</text>
</comment>
<dbReference type="EMBL" id="SOZI01000131">
    <property type="protein sequence ID" value="TNY18589.1"/>
    <property type="molecule type" value="Genomic_DNA"/>
</dbReference>